<reference evidence="3 4" key="2">
    <citation type="submission" date="2018-02" db="EMBL/GenBank/DDBJ databases">
        <title>Subsurface microbial communities from deep shales in Ohio and West Virginia, USA.</title>
        <authorList>
            <person name="Wrighton K."/>
        </authorList>
    </citation>
    <scope>NUCLEOTIDE SEQUENCE [LARGE SCALE GENOMIC DNA]</scope>
    <source>
        <strain evidence="3 4">UTICA-S1B9</strain>
    </source>
</reference>
<gene>
    <name evidence="3" type="ORF">B0H24_103414</name>
    <name evidence="2" type="ORF">BY455_11546</name>
</gene>
<evidence type="ECO:0000313" key="4">
    <source>
        <dbReference type="Proteomes" id="UP000239446"/>
    </source>
</evidence>
<reference evidence="2 5" key="1">
    <citation type="submission" date="2018-02" db="EMBL/GenBank/DDBJ databases">
        <title>Deep subsurface shale carbon reservoir microbial communities from Ohio and West Virginia, USA.</title>
        <authorList>
            <person name="Wrighton K."/>
        </authorList>
    </citation>
    <scope>NUCLEOTIDE SEQUENCE [LARGE SCALE GENOMIC DNA]</scope>
    <source>
        <strain evidence="2 5">UTICA-S1B6</strain>
    </source>
</reference>
<evidence type="ECO:0000313" key="5">
    <source>
        <dbReference type="Proteomes" id="UP000239648"/>
    </source>
</evidence>
<evidence type="ECO:0000313" key="2">
    <source>
        <dbReference type="EMBL" id="PPK51169.1"/>
    </source>
</evidence>
<accession>A0A2S6G2S8</accession>
<feature type="compositionally biased region" description="Low complexity" evidence="1">
    <location>
        <begin position="37"/>
        <end position="69"/>
    </location>
</feature>
<protein>
    <submittedName>
        <fullName evidence="3">Uncharacterized protein</fullName>
    </submittedName>
</protein>
<dbReference type="Proteomes" id="UP000239446">
    <property type="component" value="Unassembled WGS sequence"/>
</dbReference>
<evidence type="ECO:0000313" key="3">
    <source>
        <dbReference type="EMBL" id="PPK52429.1"/>
    </source>
</evidence>
<proteinExistence type="predicted"/>
<keyword evidence="5" id="KW-1185">Reference proteome</keyword>
<dbReference type="AlphaFoldDB" id="A0A2S6G2S8"/>
<dbReference type="InterPro" id="IPR036525">
    <property type="entry name" value="Tubulin/FtsZ_GTPase_sf"/>
</dbReference>
<dbReference type="STRING" id="930118.SAMN05216429_10743"/>
<sequence length="764" mass="87048">MSNRHPADMDESIENSNQDRGADNSSAVASEARVVKKATTSRSTSKSKSSSSSSRKTSKAPAAKSADSQAPDSYMYFTERDLDQILSNLDYLRESVFPRVFTDSQKEEGKQQFFPSVCLIGLGRCGSNIALDVAELVHSARSYYLQELDNEERRSREKEIGPMRWIRQSLNLPTANTVKPVFLIEPMVMLGDLDKDIEGRIRFSRRADESTFLEDYNKMKIMDLSEVHAGGAGNAPILGQYLARIILNKDTDHFSNEEWKFIHSYLIDSCGIKANQSRLYFYIFSAGGGTGSGMASEFGLAQQYSYMRKTFDPKLEDRELENRDHSFVFEPIFTSGICILPNIQDNRIEMSEALHINAGRLLCKYLAEEWDFSYNFDADETRDADMMHRIRPWNAMMLISNDIMRYAEQQDEGKIRDVDVNAMEKYANQYISQQIFNILTAQAVTTDYDEDYFRRAGVDIGETIRLDANDLFMSLAGPVAVAYAESVVPTDAHATEFRSINGESRLDIDDLFFRSIDLPHFNKVTEAIEGVSLLPIEASRYREALHKYKESGYDASHLKDLHFFKNCSSIVSIVSLPKDYKLSYMDLNRLKTHLNALFPNTTLKRYALVIGASANLSLTTLVVKSPCLSDDFLTLILAYIKRCFANDQTRYDDSLDEAMLDFIRSPELDEELMDSMLNEFENPAKILDTNWYAIKPMYEKKYREMCHDQDNFVSINDLRLSRGNVKKAIKYLREIFRHRISKTRMISLNGEEGSGSGLTLSGDD</sequence>
<evidence type="ECO:0000256" key="1">
    <source>
        <dbReference type="SAM" id="MobiDB-lite"/>
    </source>
</evidence>
<feature type="compositionally biased region" description="Polar residues" evidence="1">
    <location>
        <begin position="14"/>
        <end position="28"/>
    </location>
</feature>
<comment type="caution">
    <text evidence="3">The sequence shown here is derived from an EMBL/GenBank/DDBJ whole genome shotgun (WGS) entry which is preliminary data.</text>
</comment>
<organism evidence="3 4">
    <name type="scientific">Marinobacter persicus</name>
    <dbReference type="NCBI Taxonomy" id="930118"/>
    <lineage>
        <taxon>Bacteria</taxon>
        <taxon>Pseudomonadati</taxon>
        <taxon>Pseudomonadota</taxon>
        <taxon>Gammaproteobacteria</taxon>
        <taxon>Pseudomonadales</taxon>
        <taxon>Marinobacteraceae</taxon>
        <taxon>Marinobacter</taxon>
    </lineage>
</organism>
<feature type="region of interest" description="Disordered" evidence="1">
    <location>
        <begin position="1"/>
        <end position="69"/>
    </location>
</feature>
<name>A0A2S6G2S8_9GAMM</name>
<dbReference type="Proteomes" id="UP000239648">
    <property type="component" value="Unassembled WGS sequence"/>
</dbReference>
<dbReference type="Gene3D" id="3.40.50.1440">
    <property type="entry name" value="Tubulin/FtsZ, GTPase domain"/>
    <property type="match status" value="1"/>
</dbReference>
<dbReference type="EMBL" id="PTIT01000015">
    <property type="protein sequence ID" value="PPK51169.1"/>
    <property type="molecule type" value="Genomic_DNA"/>
</dbReference>
<dbReference type="SUPFAM" id="SSF52490">
    <property type="entry name" value="Tubulin nucleotide-binding domain-like"/>
    <property type="match status" value="1"/>
</dbReference>
<dbReference type="EMBL" id="PTIU01000034">
    <property type="protein sequence ID" value="PPK52429.1"/>
    <property type="molecule type" value="Genomic_DNA"/>
</dbReference>
<dbReference type="OrthoDB" id="8593577at2"/>